<feature type="domain" description="ATP-grasp fold ATP-dependent carboxylate-amine ligase-type" evidence="5">
    <location>
        <begin position="278"/>
        <end position="323"/>
    </location>
</feature>
<dbReference type="Proteomes" id="UP000287651">
    <property type="component" value="Unassembled WGS sequence"/>
</dbReference>
<dbReference type="SUPFAM" id="SSF52440">
    <property type="entry name" value="PreATP-grasp domain"/>
    <property type="match status" value="1"/>
</dbReference>
<evidence type="ECO:0000256" key="2">
    <source>
        <dbReference type="ARBA" id="ARBA00022840"/>
    </source>
</evidence>
<name>A0A426YKB2_ENSVE</name>
<keyword evidence="1" id="KW-0547">Nucleotide-binding</keyword>
<evidence type="ECO:0000256" key="4">
    <source>
        <dbReference type="SAM" id="MobiDB-lite"/>
    </source>
</evidence>
<accession>A0A426YKB2</accession>
<dbReference type="Gene3D" id="3.40.50.20">
    <property type="match status" value="1"/>
</dbReference>
<proteinExistence type="predicted"/>
<dbReference type="InterPro" id="IPR013815">
    <property type="entry name" value="ATP_grasp_subdomain_1"/>
</dbReference>
<reference evidence="7 8" key="1">
    <citation type="journal article" date="2014" name="Agronomy (Basel)">
        <title>A Draft Genome Sequence for Ensete ventricosum, the Drought-Tolerant Tree Against Hunger.</title>
        <authorList>
            <person name="Harrison J."/>
            <person name="Moore K.A."/>
            <person name="Paszkiewicz K."/>
            <person name="Jones T."/>
            <person name="Grant M."/>
            <person name="Ambacheew D."/>
            <person name="Muzemil S."/>
            <person name="Studholme D.J."/>
        </authorList>
    </citation>
    <scope>NUCLEOTIDE SEQUENCE [LARGE SCALE GENOMIC DNA]</scope>
</reference>
<evidence type="ECO:0000256" key="1">
    <source>
        <dbReference type="ARBA" id="ARBA00022741"/>
    </source>
</evidence>
<evidence type="ECO:0000259" key="5">
    <source>
        <dbReference type="Pfam" id="PF02222"/>
    </source>
</evidence>
<feature type="region of interest" description="Disordered" evidence="4">
    <location>
        <begin position="46"/>
        <end position="69"/>
    </location>
</feature>
<dbReference type="InterPro" id="IPR003135">
    <property type="entry name" value="ATP-grasp_carboxylate-amine"/>
</dbReference>
<dbReference type="Pfam" id="PF22660">
    <property type="entry name" value="RS_preATP-grasp-like"/>
    <property type="match status" value="1"/>
</dbReference>
<dbReference type="GO" id="GO:0005524">
    <property type="term" value="F:ATP binding"/>
    <property type="evidence" value="ECO:0007669"/>
    <property type="project" value="UniProtKB-KW"/>
</dbReference>
<comment type="pathway">
    <text evidence="3">Purine metabolism.</text>
</comment>
<dbReference type="AlphaFoldDB" id="A0A426YKB2"/>
<evidence type="ECO:0000313" key="7">
    <source>
        <dbReference type="EMBL" id="RRT52106.1"/>
    </source>
</evidence>
<evidence type="ECO:0000313" key="8">
    <source>
        <dbReference type="Proteomes" id="UP000287651"/>
    </source>
</evidence>
<comment type="caution">
    <text evidence="7">The sequence shown here is derived from an EMBL/GenBank/DDBJ whole genome shotgun (WGS) entry which is preliminary data.</text>
</comment>
<dbReference type="PANTHER" id="PTHR11609:SF5">
    <property type="entry name" value="PHOSPHORIBOSYLAMINOIMIDAZOLE CARBOXYLASE"/>
    <property type="match status" value="1"/>
</dbReference>
<sequence length="327" mass="34818">MGPMHIPLTRLFSVSQSWVTGTFGAYHCNKESLQRRFFLPKPSHSYSASNEAAVGRRPARPSASGRGRNPFSCGRMMTLRLGSSACSALPSGDRCPSSSYVHSAPLRALASCGGGEAVLGFSFRSNKWSPMTLDSPSRSAQAARFVAASQDHGGGSSSERVLMNGLLFSGCYRHDGLAKRGVSNTVVGVLGGGQLGRMLCQAASQMAVKVVILDPLESCPASGLAYQHVVGSFDDGDAVREFAKRYHLEFAILSSIFDLFIGRRASLSSPFDWQLGAIDNLANTEKAGELFGYPLMIKSKRLAYDGRGNAVAHTKEELPSVVAGKGS</sequence>
<protein>
    <submittedName>
        <fullName evidence="7">Uncharacterized protein</fullName>
    </submittedName>
</protein>
<feature type="domain" description="PurT/PurK-like preATP-grasp" evidence="6">
    <location>
        <begin position="186"/>
        <end position="246"/>
    </location>
</feature>
<organism evidence="7 8">
    <name type="scientific">Ensete ventricosum</name>
    <name type="common">Abyssinian banana</name>
    <name type="synonym">Musa ensete</name>
    <dbReference type="NCBI Taxonomy" id="4639"/>
    <lineage>
        <taxon>Eukaryota</taxon>
        <taxon>Viridiplantae</taxon>
        <taxon>Streptophyta</taxon>
        <taxon>Embryophyta</taxon>
        <taxon>Tracheophyta</taxon>
        <taxon>Spermatophyta</taxon>
        <taxon>Magnoliopsida</taxon>
        <taxon>Liliopsida</taxon>
        <taxon>Zingiberales</taxon>
        <taxon>Musaceae</taxon>
        <taxon>Ensete</taxon>
    </lineage>
</organism>
<dbReference type="SUPFAM" id="SSF56059">
    <property type="entry name" value="Glutathione synthetase ATP-binding domain-like"/>
    <property type="match status" value="1"/>
</dbReference>
<dbReference type="InterPro" id="IPR054350">
    <property type="entry name" value="PurT/PurK_preATP-grasp"/>
</dbReference>
<evidence type="ECO:0000259" key="6">
    <source>
        <dbReference type="Pfam" id="PF22660"/>
    </source>
</evidence>
<dbReference type="GO" id="GO:0009507">
    <property type="term" value="C:chloroplast"/>
    <property type="evidence" value="ECO:0007669"/>
    <property type="project" value="TreeGrafter"/>
</dbReference>
<gene>
    <name evidence="7" type="ORF">B296_00037278</name>
</gene>
<dbReference type="Pfam" id="PF02222">
    <property type="entry name" value="ATP-grasp"/>
    <property type="match status" value="1"/>
</dbReference>
<dbReference type="PANTHER" id="PTHR11609">
    <property type="entry name" value="PURINE BIOSYNTHESIS PROTEIN 6/7, PUR6/7"/>
    <property type="match status" value="1"/>
</dbReference>
<dbReference type="Gene3D" id="3.30.1490.20">
    <property type="entry name" value="ATP-grasp fold, A domain"/>
    <property type="match status" value="1"/>
</dbReference>
<evidence type="ECO:0000256" key="3">
    <source>
        <dbReference type="ARBA" id="ARBA00025704"/>
    </source>
</evidence>
<keyword evidence="2" id="KW-0067">ATP-binding</keyword>
<dbReference type="EMBL" id="AMZH03011859">
    <property type="protein sequence ID" value="RRT52106.1"/>
    <property type="molecule type" value="Genomic_DNA"/>
</dbReference>
<dbReference type="InterPro" id="IPR016185">
    <property type="entry name" value="PreATP-grasp_dom_sf"/>
</dbReference>